<organism evidence="2 3">
    <name type="scientific">Mucilaginibacter mali</name>
    <dbReference type="NCBI Taxonomy" id="2740462"/>
    <lineage>
        <taxon>Bacteria</taxon>
        <taxon>Pseudomonadati</taxon>
        <taxon>Bacteroidota</taxon>
        <taxon>Sphingobacteriia</taxon>
        <taxon>Sphingobacteriales</taxon>
        <taxon>Sphingobacteriaceae</taxon>
        <taxon>Mucilaginibacter</taxon>
    </lineage>
</organism>
<evidence type="ECO:0000313" key="2">
    <source>
        <dbReference type="EMBL" id="QKJ29349.1"/>
    </source>
</evidence>
<dbReference type="Proteomes" id="UP000505355">
    <property type="component" value="Chromosome"/>
</dbReference>
<feature type="compositionally biased region" description="Basic and acidic residues" evidence="1">
    <location>
        <begin position="66"/>
        <end position="77"/>
    </location>
</feature>
<evidence type="ECO:0000313" key="3">
    <source>
        <dbReference type="Proteomes" id="UP000505355"/>
    </source>
</evidence>
<reference evidence="2 3" key="1">
    <citation type="submission" date="2020-05" db="EMBL/GenBank/DDBJ databases">
        <title>Mucilaginibacter mali sp. nov.</title>
        <authorList>
            <person name="Kim H.S."/>
            <person name="Lee K.C."/>
            <person name="Suh M.K."/>
            <person name="Kim J.-S."/>
            <person name="Han K.-I."/>
            <person name="Eom M.K."/>
            <person name="Shin Y.K."/>
            <person name="Lee J.-S."/>
        </authorList>
    </citation>
    <scope>NUCLEOTIDE SEQUENCE [LARGE SCALE GENOMIC DNA]</scope>
    <source>
        <strain evidence="2 3">G2-14</strain>
    </source>
</reference>
<dbReference type="KEGG" id="mmab:HQ865_06120"/>
<proteinExistence type="predicted"/>
<feature type="region of interest" description="Disordered" evidence="1">
    <location>
        <begin position="53"/>
        <end position="77"/>
    </location>
</feature>
<dbReference type="AlphaFoldDB" id="A0A7D4QQX9"/>
<sequence length="77" mass="8674">MELILKSNNEQSLAKIIALAKRLDVAVVQKDAEVDSSTARDKIKDRILNFKAKGSSSFGDASDWQRQQREDRELPLS</sequence>
<protein>
    <submittedName>
        <fullName evidence="2">Uncharacterized protein</fullName>
    </submittedName>
</protein>
<dbReference type="EMBL" id="CP054139">
    <property type="protein sequence ID" value="QKJ29349.1"/>
    <property type="molecule type" value="Genomic_DNA"/>
</dbReference>
<keyword evidence="3" id="KW-1185">Reference proteome</keyword>
<name>A0A7D4QQX9_9SPHI</name>
<dbReference type="RefSeq" id="WP_173414043.1">
    <property type="nucleotide sequence ID" value="NZ_CP054139.1"/>
</dbReference>
<accession>A0A7D4QQX9</accession>
<evidence type="ECO:0000256" key="1">
    <source>
        <dbReference type="SAM" id="MobiDB-lite"/>
    </source>
</evidence>
<gene>
    <name evidence="2" type="ORF">HQ865_06120</name>
</gene>